<feature type="region of interest" description="Disordered" evidence="3">
    <location>
        <begin position="1"/>
        <end position="81"/>
    </location>
</feature>
<name>A0A9J6CBM3_POLVA</name>
<dbReference type="InterPro" id="IPR011421">
    <property type="entry name" value="BCNT-C"/>
</dbReference>
<evidence type="ECO:0000256" key="3">
    <source>
        <dbReference type="SAM" id="MobiDB-lite"/>
    </source>
</evidence>
<feature type="region of interest" description="Disordered" evidence="3">
    <location>
        <begin position="162"/>
        <end position="186"/>
    </location>
</feature>
<feature type="domain" description="BCNT-C" evidence="4">
    <location>
        <begin position="184"/>
        <end position="264"/>
    </location>
</feature>
<dbReference type="PANTHER" id="PTHR48407:SF1">
    <property type="entry name" value="CRANIOFACIAL DEVELOPMENT PROTEIN 1"/>
    <property type="match status" value="1"/>
</dbReference>
<evidence type="ECO:0000256" key="1">
    <source>
        <dbReference type="ARBA" id="ARBA00019033"/>
    </source>
</evidence>
<evidence type="ECO:0000256" key="2">
    <source>
        <dbReference type="ARBA" id="ARBA00030244"/>
    </source>
</evidence>
<proteinExistence type="predicted"/>
<evidence type="ECO:0000313" key="6">
    <source>
        <dbReference type="Proteomes" id="UP001107558"/>
    </source>
</evidence>
<feature type="compositionally biased region" description="Basic and acidic residues" evidence="3">
    <location>
        <begin position="66"/>
        <end position="77"/>
    </location>
</feature>
<dbReference type="EMBL" id="JADBJN010000002">
    <property type="protein sequence ID" value="KAG5679458.1"/>
    <property type="molecule type" value="Genomic_DNA"/>
</dbReference>
<dbReference type="OrthoDB" id="445677at2759"/>
<reference evidence="5" key="1">
    <citation type="submission" date="2021-03" db="EMBL/GenBank/DDBJ databases">
        <title>Chromosome level genome of the anhydrobiotic midge Polypedilum vanderplanki.</title>
        <authorList>
            <person name="Yoshida Y."/>
            <person name="Kikawada T."/>
            <person name="Gusev O."/>
        </authorList>
    </citation>
    <scope>NUCLEOTIDE SEQUENCE</scope>
    <source>
        <strain evidence="5">NIAS01</strain>
        <tissue evidence="5">Whole body or cell culture</tissue>
    </source>
</reference>
<feature type="compositionally biased region" description="Basic residues" evidence="3">
    <location>
        <begin position="50"/>
        <end position="65"/>
    </location>
</feature>
<feature type="compositionally biased region" description="Low complexity" evidence="3">
    <location>
        <begin position="162"/>
        <end position="171"/>
    </location>
</feature>
<evidence type="ECO:0000259" key="4">
    <source>
        <dbReference type="PROSITE" id="PS51279"/>
    </source>
</evidence>
<evidence type="ECO:0000313" key="5">
    <source>
        <dbReference type="EMBL" id="KAG5679458.1"/>
    </source>
</evidence>
<dbReference type="Proteomes" id="UP001107558">
    <property type="component" value="Chromosome 2"/>
</dbReference>
<comment type="caution">
    <text evidence="5">The sequence shown here is derived from an EMBL/GenBank/DDBJ whole genome shotgun (WGS) entry which is preliminary data.</text>
</comment>
<dbReference type="PROSITE" id="PS51279">
    <property type="entry name" value="BCNT_C"/>
    <property type="match status" value="1"/>
</dbReference>
<dbReference type="PANTHER" id="PTHR48407">
    <property type="entry name" value="CRANIOFACIAL DEVELOPMENT PROTEIN 1"/>
    <property type="match status" value="1"/>
</dbReference>
<feature type="compositionally biased region" description="Acidic residues" evidence="3">
    <location>
        <begin position="1"/>
        <end position="18"/>
    </location>
</feature>
<keyword evidence="6" id="KW-1185">Reference proteome</keyword>
<dbReference type="InterPro" id="IPR027124">
    <property type="entry name" value="Swc5/CFDP1/2"/>
</dbReference>
<gene>
    <name evidence="5" type="ORF">PVAND_009023</name>
</gene>
<dbReference type="Pfam" id="PF07572">
    <property type="entry name" value="BCNT"/>
    <property type="match status" value="1"/>
</dbReference>
<dbReference type="AlphaFoldDB" id="A0A9J6CBM3"/>
<protein>
    <recommendedName>
        <fullName evidence="1">Craniofacial development protein 1</fullName>
    </recommendedName>
    <alternativeName>
        <fullName evidence="2">Bucentaur</fullName>
    </alternativeName>
</protein>
<sequence length="265" mass="29875">MNLEEDYQSDSDSDDEDFNPLGAEDSGEESIDEKYEGNEYEDADEEKSKDKTKKRKKVKSKGRSTRKTESPPKEIIKSEIIADPEAEKKRIDNLFAEFLAGTEIPPTSTTTTSSSTTTVKTTITETKKATDIPKVQQIFSQTKESSPPKIFEFAGETVEISNSQSISNPSPAVIKSNNPQPIKRPAKSGLTSVLNQLGKKSKLSVLEKTKLDWDGFKSKEGISEELKTHNRGRDGFLERRDFLERTDLRQFEIEKNMRSASRRNK</sequence>
<organism evidence="5 6">
    <name type="scientific">Polypedilum vanderplanki</name>
    <name type="common">Sleeping chironomid midge</name>
    <dbReference type="NCBI Taxonomy" id="319348"/>
    <lineage>
        <taxon>Eukaryota</taxon>
        <taxon>Metazoa</taxon>
        <taxon>Ecdysozoa</taxon>
        <taxon>Arthropoda</taxon>
        <taxon>Hexapoda</taxon>
        <taxon>Insecta</taxon>
        <taxon>Pterygota</taxon>
        <taxon>Neoptera</taxon>
        <taxon>Endopterygota</taxon>
        <taxon>Diptera</taxon>
        <taxon>Nematocera</taxon>
        <taxon>Chironomoidea</taxon>
        <taxon>Chironomidae</taxon>
        <taxon>Chironominae</taxon>
        <taxon>Polypedilum</taxon>
        <taxon>Polypedilum</taxon>
    </lineage>
</organism>
<dbReference type="GO" id="GO:0000812">
    <property type="term" value="C:Swr1 complex"/>
    <property type="evidence" value="ECO:0007669"/>
    <property type="project" value="TreeGrafter"/>
</dbReference>
<accession>A0A9J6CBM3</accession>